<organism evidence="2 3">
    <name type="scientific">Amnibacterium setariae</name>
    <dbReference type="NCBI Taxonomy" id="2306585"/>
    <lineage>
        <taxon>Bacteria</taxon>
        <taxon>Bacillati</taxon>
        <taxon>Actinomycetota</taxon>
        <taxon>Actinomycetes</taxon>
        <taxon>Micrococcales</taxon>
        <taxon>Microbacteriaceae</taxon>
        <taxon>Amnibacterium</taxon>
    </lineage>
</organism>
<accession>A0A3A1U3Q0</accession>
<dbReference type="Proteomes" id="UP000265742">
    <property type="component" value="Unassembled WGS sequence"/>
</dbReference>
<dbReference type="Pfam" id="PF13472">
    <property type="entry name" value="Lipase_GDSL_2"/>
    <property type="match status" value="1"/>
</dbReference>
<dbReference type="GO" id="GO:0004622">
    <property type="term" value="F:phosphatidylcholine lysophospholipase activity"/>
    <property type="evidence" value="ECO:0007669"/>
    <property type="project" value="TreeGrafter"/>
</dbReference>
<dbReference type="InterPro" id="IPR051532">
    <property type="entry name" value="Ester_Hydrolysis_Enzymes"/>
</dbReference>
<dbReference type="SUPFAM" id="SSF52266">
    <property type="entry name" value="SGNH hydrolase"/>
    <property type="match status" value="1"/>
</dbReference>
<comment type="caution">
    <text evidence="2">The sequence shown here is derived from an EMBL/GenBank/DDBJ whole genome shotgun (WGS) entry which is preliminary data.</text>
</comment>
<gene>
    <name evidence="2" type="ORF">D1781_07250</name>
</gene>
<evidence type="ECO:0000313" key="2">
    <source>
        <dbReference type="EMBL" id="RIX31151.1"/>
    </source>
</evidence>
<reference evidence="3" key="1">
    <citation type="submission" date="2018-09" db="EMBL/GenBank/DDBJ databases">
        <authorList>
            <person name="Kim I."/>
        </authorList>
    </citation>
    <scope>NUCLEOTIDE SEQUENCE [LARGE SCALE GENOMIC DNA]</scope>
    <source>
        <strain evidence="3">DD4a</strain>
    </source>
</reference>
<dbReference type="AlphaFoldDB" id="A0A3A1U3Q0"/>
<sequence>MSDTETPRPDSAPDGPLLLLGDSLTEGGPWQEAFPDREVVNAGRSGDTTADIAARLEEVVAARPAAVVLMAGTNESRRATVEQVVRGLEDILFQLRHELPDARLVVASVLPRERERADWIREVNIHVRQFAPTVKAEFLDLWPVFAEEDGELRAEYTPDRLHLTEAGYAAWAGELRTLLEPQA</sequence>
<dbReference type="PROSITE" id="PS01098">
    <property type="entry name" value="LIPASE_GDSL_SER"/>
    <property type="match status" value="1"/>
</dbReference>
<dbReference type="Gene3D" id="3.40.50.1110">
    <property type="entry name" value="SGNH hydrolase"/>
    <property type="match status" value="1"/>
</dbReference>
<feature type="domain" description="SGNH hydrolase-type esterase" evidence="1">
    <location>
        <begin position="19"/>
        <end position="170"/>
    </location>
</feature>
<evidence type="ECO:0000259" key="1">
    <source>
        <dbReference type="Pfam" id="PF13472"/>
    </source>
</evidence>
<dbReference type="GO" id="GO:0006629">
    <property type="term" value="P:lipid metabolic process"/>
    <property type="evidence" value="ECO:0007669"/>
    <property type="project" value="InterPro"/>
</dbReference>
<protein>
    <recommendedName>
        <fullName evidence="1">SGNH hydrolase-type esterase domain-containing protein</fullName>
    </recommendedName>
</protein>
<dbReference type="PANTHER" id="PTHR30383">
    <property type="entry name" value="THIOESTERASE 1/PROTEASE 1/LYSOPHOSPHOLIPASE L1"/>
    <property type="match status" value="1"/>
</dbReference>
<dbReference type="EMBL" id="QXTG01000001">
    <property type="protein sequence ID" value="RIX31151.1"/>
    <property type="molecule type" value="Genomic_DNA"/>
</dbReference>
<name>A0A3A1U3Q0_9MICO</name>
<dbReference type="InterPro" id="IPR008265">
    <property type="entry name" value="Lipase_GDSL_AS"/>
</dbReference>
<keyword evidence="3" id="KW-1185">Reference proteome</keyword>
<dbReference type="InterPro" id="IPR036514">
    <property type="entry name" value="SGNH_hydro_sf"/>
</dbReference>
<dbReference type="RefSeq" id="WP_119481513.1">
    <property type="nucleotide sequence ID" value="NZ_QXTG01000001.1"/>
</dbReference>
<dbReference type="InterPro" id="IPR013830">
    <property type="entry name" value="SGNH_hydro"/>
</dbReference>
<dbReference type="PANTHER" id="PTHR30383:SF5">
    <property type="entry name" value="SGNH HYDROLASE-TYPE ESTERASE DOMAIN-CONTAINING PROTEIN"/>
    <property type="match status" value="1"/>
</dbReference>
<proteinExistence type="predicted"/>
<dbReference type="OrthoDB" id="9805821at2"/>
<evidence type="ECO:0000313" key="3">
    <source>
        <dbReference type="Proteomes" id="UP000265742"/>
    </source>
</evidence>